<dbReference type="AlphaFoldDB" id="A0A510E5U0"/>
<accession>A0A510DXC2</accession>
<dbReference type="KEGG" id="step:IC006_1961"/>
<organism evidence="2 4">
    <name type="scientific">Sulfuracidifex tepidarius</name>
    <dbReference type="NCBI Taxonomy" id="1294262"/>
    <lineage>
        <taxon>Archaea</taxon>
        <taxon>Thermoproteota</taxon>
        <taxon>Thermoprotei</taxon>
        <taxon>Sulfolobales</taxon>
        <taxon>Sulfolobaceae</taxon>
        <taxon>Sulfuracidifex</taxon>
    </lineage>
</organism>
<dbReference type="EMBL" id="AP018930">
    <property type="protein sequence ID" value="BBG27418.1"/>
    <property type="molecule type" value="Genomic_DNA"/>
</dbReference>
<name>A0A510E5U0_9CREN</name>
<protein>
    <submittedName>
        <fullName evidence="2">Uncharacterized protein</fullName>
    </submittedName>
</protein>
<accession>A0A510E5U0</accession>
<proteinExistence type="predicted"/>
<dbReference type="Proteomes" id="UP000322983">
    <property type="component" value="Chromosome"/>
</dbReference>
<dbReference type="EMBL" id="AP018929">
    <property type="protein sequence ID" value="BBG24630.1"/>
    <property type="molecule type" value="Genomic_DNA"/>
</dbReference>
<dbReference type="STRING" id="1294262.GCA_001316085_00030"/>
<evidence type="ECO:0000313" key="3">
    <source>
        <dbReference type="Proteomes" id="UP000322983"/>
    </source>
</evidence>
<sequence>MIEVGTFLFKKVNKTKKSELSLIIDFILLVPLRALC</sequence>
<dbReference type="Proteomes" id="UP000325030">
    <property type="component" value="Chromosome"/>
</dbReference>
<evidence type="ECO:0000313" key="2">
    <source>
        <dbReference type="EMBL" id="BBG27418.1"/>
    </source>
</evidence>
<evidence type="ECO:0000313" key="4">
    <source>
        <dbReference type="Proteomes" id="UP000325030"/>
    </source>
</evidence>
<gene>
    <name evidence="1" type="ORF">IC006_1961</name>
    <name evidence="2" type="ORF">IC007_1969</name>
</gene>
<evidence type="ECO:0000313" key="1">
    <source>
        <dbReference type="EMBL" id="BBG24630.1"/>
    </source>
</evidence>
<keyword evidence="3" id="KW-1185">Reference proteome</keyword>
<reference evidence="4" key="1">
    <citation type="submission" date="2018-09" db="EMBL/GenBank/DDBJ databases">
        <title>Complete Genome Sequencing of Sulfolobus sp. JCM 16834.</title>
        <authorList>
            <person name="Kato S."/>
            <person name="Itoh T."/>
            <person name="Ohkuma M."/>
        </authorList>
    </citation>
    <scope>NUCLEOTIDE SEQUENCE [LARGE SCALE GENOMIC DNA]</scope>
    <source>
        <strain evidence="4">IC-007</strain>
    </source>
</reference>
<reference evidence="2 3" key="2">
    <citation type="journal article" date="2020" name="Int. J. Syst. Evol. Microbiol.">
        <title>Sulfuracidifex tepidarius gen. nov., sp. nov. and transfer of Sulfolobus metallicus Huber and Stetter 1992 to the genus Sulfuracidifex as Sulfuracidifex metallicus comb. nov.</title>
        <authorList>
            <person name="Itoh T."/>
            <person name="Miura T."/>
            <person name="Sakai H.D."/>
            <person name="Kato S."/>
            <person name="Ohkuma M."/>
            <person name="Takashina T."/>
        </authorList>
    </citation>
    <scope>NUCLEOTIDE SEQUENCE</scope>
    <source>
        <strain evidence="1 3">IC-006</strain>
        <strain evidence="2">IC-007</strain>
    </source>
</reference>